<keyword evidence="1" id="KW-1133">Transmembrane helix</keyword>
<proteinExistence type="predicted"/>
<reference evidence="2 3" key="2">
    <citation type="submission" date="2020-01" db="EMBL/GenBank/DDBJ databases">
        <title>Clostridiaceae sp. nov. isolated from the gut of human by culturomics.</title>
        <authorList>
            <person name="Chang Y."/>
        </authorList>
    </citation>
    <scope>NUCLEOTIDE SEQUENCE [LARGE SCALE GENOMIC DNA]</scope>
    <source>
        <strain evidence="2 3">DONG20-135</strain>
    </source>
</reference>
<dbReference type="Pfam" id="PF10066">
    <property type="entry name" value="DUF2304"/>
    <property type="match status" value="1"/>
</dbReference>
<feature type="transmembrane region" description="Helical" evidence="1">
    <location>
        <begin position="6"/>
        <end position="24"/>
    </location>
</feature>
<name>A0A6N8U4H6_9FIRM</name>
<evidence type="ECO:0000313" key="3">
    <source>
        <dbReference type="Proteomes" id="UP000434036"/>
    </source>
</evidence>
<dbReference type="InterPro" id="IPR019277">
    <property type="entry name" value="DUF2304"/>
</dbReference>
<organism evidence="2 3">
    <name type="scientific">Copranaerobaculum intestinale</name>
    <dbReference type="NCBI Taxonomy" id="2692629"/>
    <lineage>
        <taxon>Bacteria</taxon>
        <taxon>Bacillati</taxon>
        <taxon>Bacillota</taxon>
        <taxon>Erysipelotrichia</taxon>
        <taxon>Erysipelotrichales</taxon>
        <taxon>Erysipelotrichaceae</taxon>
        <taxon>Copranaerobaculum</taxon>
    </lineage>
</organism>
<dbReference type="EMBL" id="WUUQ01000001">
    <property type="protein sequence ID" value="MXQ72992.1"/>
    <property type="molecule type" value="Genomic_DNA"/>
</dbReference>
<dbReference type="AlphaFoldDB" id="A0A6N8U4H6"/>
<comment type="caution">
    <text evidence="2">The sequence shown here is derived from an EMBL/GenBank/DDBJ whole genome shotgun (WGS) entry which is preliminary data.</text>
</comment>
<keyword evidence="3" id="KW-1185">Reference proteome</keyword>
<keyword evidence="1" id="KW-0812">Transmembrane</keyword>
<dbReference type="Proteomes" id="UP000434036">
    <property type="component" value="Unassembled WGS sequence"/>
</dbReference>
<protein>
    <submittedName>
        <fullName evidence="2">DUF2304 family protein</fullName>
    </submittedName>
</protein>
<accession>A0A6N8U4H6</accession>
<evidence type="ECO:0000313" key="2">
    <source>
        <dbReference type="EMBL" id="MXQ72992.1"/>
    </source>
</evidence>
<feature type="transmembrane region" description="Helical" evidence="1">
    <location>
        <begin position="36"/>
        <end position="57"/>
    </location>
</feature>
<feature type="transmembrane region" description="Helical" evidence="1">
    <location>
        <begin position="69"/>
        <end position="89"/>
    </location>
</feature>
<gene>
    <name evidence="2" type="ORF">GSF08_03460</name>
</gene>
<dbReference type="RefSeq" id="WP_160624422.1">
    <property type="nucleotide sequence ID" value="NZ_WUUQ01000001.1"/>
</dbReference>
<reference evidence="2 3" key="1">
    <citation type="submission" date="2019-12" db="EMBL/GenBank/DDBJ databases">
        <authorList>
            <person name="Yang R."/>
        </authorList>
    </citation>
    <scope>NUCLEOTIDE SEQUENCE [LARGE SCALE GENOMIC DNA]</scope>
    <source>
        <strain evidence="2 3">DONG20-135</strain>
    </source>
</reference>
<evidence type="ECO:0000256" key="1">
    <source>
        <dbReference type="SAM" id="Phobius"/>
    </source>
</evidence>
<keyword evidence="1" id="KW-0472">Membrane</keyword>
<sequence length="117" mass="13146">MLDKLNITMIVTSLVLFIIIFAFLRKGRIPLKYALVWLLPTCAIFTVAIIPQFLWFVADLIGFTTISNILVGILFITLFFITISLSIIVSGQNTKIILLIQEISTLKSQVEQKSGDK</sequence>